<evidence type="ECO:0000313" key="2">
    <source>
        <dbReference type="EMBL" id="AHH18346.1"/>
    </source>
</evidence>
<dbReference type="KEGG" id="nno:NONO_c35590"/>
<dbReference type="InterPro" id="IPR023296">
    <property type="entry name" value="Glyco_hydro_beta-prop_sf"/>
</dbReference>
<evidence type="ECO:0000313" key="3">
    <source>
        <dbReference type="Proteomes" id="UP000019150"/>
    </source>
</evidence>
<dbReference type="eggNOG" id="COG3940">
    <property type="taxonomic scope" value="Bacteria"/>
</dbReference>
<gene>
    <name evidence="2" type="ORF">NONO_c35590</name>
</gene>
<accession>W5TM98</accession>
<dbReference type="STRING" id="1415166.NONO_c35590"/>
<protein>
    <submittedName>
        <fullName evidence="2">Uncharacterized protein</fullName>
    </submittedName>
</protein>
<reference evidence="2 3" key="1">
    <citation type="journal article" date="2014" name="Appl. Environ. Microbiol.">
        <title>Insights into the Microbial Degradation of Rubber and Gutta-Percha by Analysis of the Complete Genome of Nocardia nova SH22a.</title>
        <authorList>
            <person name="Luo Q."/>
            <person name="Hiessl S."/>
            <person name="Poehlein A."/>
            <person name="Daniel R."/>
            <person name="Steinbuchel A."/>
        </authorList>
    </citation>
    <scope>NUCLEOTIDE SEQUENCE [LARGE SCALE GENOMIC DNA]</scope>
    <source>
        <strain evidence="2">SH22a</strain>
    </source>
</reference>
<organism evidence="2 3">
    <name type="scientific">Nocardia nova SH22a</name>
    <dbReference type="NCBI Taxonomy" id="1415166"/>
    <lineage>
        <taxon>Bacteria</taxon>
        <taxon>Bacillati</taxon>
        <taxon>Actinomycetota</taxon>
        <taxon>Actinomycetes</taxon>
        <taxon>Mycobacteriales</taxon>
        <taxon>Nocardiaceae</taxon>
        <taxon>Nocardia</taxon>
    </lineage>
</organism>
<dbReference type="Gene3D" id="2.115.10.20">
    <property type="entry name" value="Glycosyl hydrolase domain, family 43"/>
    <property type="match status" value="1"/>
</dbReference>
<proteinExistence type="predicted"/>
<dbReference type="Proteomes" id="UP000019150">
    <property type="component" value="Chromosome"/>
</dbReference>
<sequence>MLSAEHRMAAPRSLLAVLGGVSRGEAFADEVGGVLPHDGHTAQRDELSLGRAQVEFRPERVPGDLAEASIEVGTVGHHQSSLGRRSDTTGAPAVNRPARTAESLLMAIGRRSALTLLAGLPLLAAGTASAQPVGGERRIPVRYTMTAFRADSDTTLAVYESIDGIRFTPVATHAYTPPTGLVRDPSVLLHTDGWYYLTYTTAADATSIGVARSRDRIDWTPMAPIPMLVLGRLEGAWAPEWYVDVTGRVGIVVSLTWGHGFTPHLVTPLGAGFSAWTPPIPLLGLCPGRPGSLGYIDAELVRLHGRVYAFVKNEDTKLVELAVADNPLGPYSFVAQGDWAGWGGPREGPSVVALPDGGHRIYLDAYTEGRYLYSDSYDDFRTWSAPAELPGLSGVVRHGTVLGEFGSPAA</sequence>
<evidence type="ECO:0000256" key="1">
    <source>
        <dbReference type="SAM" id="MobiDB-lite"/>
    </source>
</evidence>
<feature type="region of interest" description="Disordered" evidence="1">
    <location>
        <begin position="74"/>
        <end position="96"/>
    </location>
</feature>
<dbReference type="HOGENOM" id="CLU_055799_0_0_11"/>
<keyword evidence="3" id="KW-1185">Reference proteome</keyword>
<dbReference type="EMBL" id="CP006850">
    <property type="protein sequence ID" value="AHH18346.1"/>
    <property type="molecule type" value="Genomic_DNA"/>
</dbReference>
<dbReference type="PATRIC" id="fig|1415166.3.peg.3650"/>
<dbReference type="SUPFAM" id="SSF75005">
    <property type="entry name" value="Arabinanase/levansucrase/invertase"/>
    <property type="match status" value="1"/>
</dbReference>
<dbReference type="AlphaFoldDB" id="W5TM98"/>
<name>W5TM98_9NOCA</name>